<dbReference type="STRING" id="1858805.M5FZ15"/>
<reference evidence="2 3" key="1">
    <citation type="journal article" date="2012" name="Science">
        <title>The Paleozoic origin of enzymatic lignin decomposition reconstructed from 31 fungal genomes.</title>
        <authorList>
            <person name="Floudas D."/>
            <person name="Binder M."/>
            <person name="Riley R."/>
            <person name="Barry K."/>
            <person name="Blanchette R.A."/>
            <person name="Henrissat B."/>
            <person name="Martinez A.T."/>
            <person name="Otillar R."/>
            <person name="Spatafora J.W."/>
            <person name="Yadav J.S."/>
            <person name="Aerts A."/>
            <person name="Benoit I."/>
            <person name="Boyd A."/>
            <person name="Carlson A."/>
            <person name="Copeland A."/>
            <person name="Coutinho P.M."/>
            <person name="de Vries R.P."/>
            <person name="Ferreira P."/>
            <person name="Findley K."/>
            <person name="Foster B."/>
            <person name="Gaskell J."/>
            <person name="Glotzer D."/>
            <person name="Gorecki P."/>
            <person name="Heitman J."/>
            <person name="Hesse C."/>
            <person name="Hori C."/>
            <person name="Igarashi K."/>
            <person name="Jurgens J.A."/>
            <person name="Kallen N."/>
            <person name="Kersten P."/>
            <person name="Kohler A."/>
            <person name="Kuees U."/>
            <person name="Kumar T.K.A."/>
            <person name="Kuo A."/>
            <person name="LaButti K."/>
            <person name="Larrondo L.F."/>
            <person name="Lindquist E."/>
            <person name="Ling A."/>
            <person name="Lombard V."/>
            <person name="Lucas S."/>
            <person name="Lundell T."/>
            <person name="Martin R."/>
            <person name="McLaughlin D.J."/>
            <person name="Morgenstern I."/>
            <person name="Morin E."/>
            <person name="Murat C."/>
            <person name="Nagy L.G."/>
            <person name="Nolan M."/>
            <person name="Ohm R.A."/>
            <person name="Patyshakuliyeva A."/>
            <person name="Rokas A."/>
            <person name="Ruiz-Duenas F.J."/>
            <person name="Sabat G."/>
            <person name="Salamov A."/>
            <person name="Samejima M."/>
            <person name="Schmutz J."/>
            <person name="Slot J.C."/>
            <person name="St John F."/>
            <person name="Stenlid J."/>
            <person name="Sun H."/>
            <person name="Sun S."/>
            <person name="Syed K."/>
            <person name="Tsang A."/>
            <person name="Wiebenga A."/>
            <person name="Young D."/>
            <person name="Pisabarro A."/>
            <person name="Eastwood D.C."/>
            <person name="Martin F."/>
            <person name="Cullen D."/>
            <person name="Grigoriev I.V."/>
            <person name="Hibbett D.S."/>
        </authorList>
    </citation>
    <scope>NUCLEOTIDE SEQUENCE [LARGE SCALE GENOMIC DNA]</scope>
    <source>
        <strain evidence="2 3">DJM-731 SS1</strain>
    </source>
</reference>
<proteinExistence type="predicted"/>
<dbReference type="Pfam" id="PF02464">
    <property type="entry name" value="CinA"/>
    <property type="match status" value="1"/>
</dbReference>
<organism evidence="2 3">
    <name type="scientific">Dacryopinax primogenitus (strain DJM 731)</name>
    <name type="common">Brown rot fungus</name>
    <dbReference type="NCBI Taxonomy" id="1858805"/>
    <lineage>
        <taxon>Eukaryota</taxon>
        <taxon>Fungi</taxon>
        <taxon>Dikarya</taxon>
        <taxon>Basidiomycota</taxon>
        <taxon>Agaricomycotina</taxon>
        <taxon>Dacrymycetes</taxon>
        <taxon>Dacrymycetales</taxon>
        <taxon>Dacrymycetaceae</taxon>
        <taxon>Dacryopinax</taxon>
    </lineage>
</organism>
<keyword evidence="3" id="KW-1185">Reference proteome</keyword>
<dbReference type="SUPFAM" id="SSF142433">
    <property type="entry name" value="CinA-like"/>
    <property type="match status" value="1"/>
</dbReference>
<dbReference type="GeneID" id="63687487"/>
<evidence type="ECO:0000259" key="1">
    <source>
        <dbReference type="Pfam" id="PF02464"/>
    </source>
</evidence>
<dbReference type="AlphaFoldDB" id="M5FZ15"/>
<dbReference type="Gene3D" id="3.90.950.20">
    <property type="entry name" value="CinA-like"/>
    <property type="match status" value="1"/>
</dbReference>
<dbReference type="RefSeq" id="XP_040630180.1">
    <property type="nucleotide sequence ID" value="XM_040772425.1"/>
</dbReference>
<protein>
    <recommendedName>
        <fullName evidence="1">CinA C-terminal domain-containing protein</fullName>
    </recommendedName>
</protein>
<evidence type="ECO:0000313" key="3">
    <source>
        <dbReference type="Proteomes" id="UP000030653"/>
    </source>
</evidence>
<dbReference type="InterPro" id="IPR008136">
    <property type="entry name" value="CinA_C"/>
</dbReference>
<dbReference type="HOGENOM" id="CLU_030805_2_1_1"/>
<dbReference type="OMA" id="HTCIAVA"/>
<evidence type="ECO:0000313" key="2">
    <source>
        <dbReference type="EMBL" id="EJU03286.1"/>
    </source>
</evidence>
<dbReference type="InterPro" id="IPR036653">
    <property type="entry name" value="CinA-like_C"/>
</dbReference>
<name>M5FZ15_DACPD</name>
<dbReference type="Proteomes" id="UP000030653">
    <property type="component" value="Unassembled WGS sequence"/>
</dbReference>
<dbReference type="EMBL" id="JH795860">
    <property type="protein sequence ID" value="EJU03286.1"/>
    <property type="molecule type" value="Genomic_DNA"/>
</dbReference>
<accession>M5FZ15</accession>
<dbReference type="OrthoDB" id="2350783at2759"/>
<feature type="domain" description="CinA C-terminal" evidence="1">
    <location>
        <begin position="18"/>
        <end position="170"/>
    </location>
</feature>
<gene>
    <name evidence="2" type="ORF">DACRYDRAFT_21506</name>
</gene>
<sequence length="177" mass="18972">MSMSHPPDFVPAPILACARTLRQQLHARSQSLSIIETACGGLLSSTFVSTPGASSVFLCGQVLYTPLARAAFGGWSAEDVVAYSGPGTQVVLRLARENRRVLGADWVLVESGIAGPGRKEEWENGQPGYVALAVVGPGVERAVEVRTGGTERVGNMWEFTRLALELLWECVEQTEEG</sequence>